<dbReference type="Proteomes" id="UP000007797">
    <property type="component" value="Unassembled WGS sequence"/>
</dbReference>
<keyword evidence="7" id="KW-0175">Coiled coil</keyword>
<accession>F4PJQ3</accession>
<feature type="compositionally biased region" description="Polar residues" evidence="8">
    <location>
        <begin position="59"/>
        <end position="70"/>
    </location>
</feature>
<keyword evidence="4" id="KW-0238">DNA-binding</keyword>
<comment type="subcellular location">
    <subcellularLocation>
        <location evidence="1">Nucleus</location>
    </subcellularLocation>
</comment>
<dbReference type="GO" id="GO:0031154">
    <property type="term" value="P:culmination involved in sorocarp development"/>
    <property type="evidence" value="ECO:0007669"/>
    <property type="project" value="EnsemblProtists"/>
</dbReference>
<sequence length="441" mass="49736">MNGLFIQTHNSLPHNNNNVYQQQQGNGTYYSGLDDNNLFSLFGQPDKDGNLMIPIHPDYNNSPMQGVTFSQHQQHQQQQNNQHNNNNHHHQQQHQQPPTQQQQMFYTNVKIEDSQNSFSNGLVPDSMNHQMKHYFVPDTVFELPIGAQNQLNITKASIPIPKTPQQLSQQQQQINQNNNNQQKKKDEEKIKKRKFITTTPVKNEHGTTLVPTTDNGGVNAEEEKNLKRQRRLVKNREAAQLFRQRQKAYIQDLEKKVSDLTSNNSEIRARAELLNSENKLIREQLMYLRNFVTQAVSFSFPKSGSGSPTSVGSPVSPGSMPNAPTLPPGILPPSMMNLQNPVIMSAIAEASKSETFRNNISSMISSIPSPSIMQSPIPTSSNSQQVPFLNNNNNNNNIQQQQQQQSNNINSNNSPPSSALMNTSINSNNNNNNNNNQKKNK</sequence>
<dbReference type="OrthoDB" id="674948at2759"/>
<dbReference type="PANTHER" id="PTHR47416:SF8">
    <property type="entry name" value="BASIC-LEUCINE ZIPPER TRANSCRIPTION FACTOR E-RELATED"/>
    <property type="match status" value="1"/>
</dbReference>
<feature type="compositionally biased region" description="Low complexity" evidence="8">
    <location>
        <begin position="426"/>
        <end position="441"/>
    </location>
</feature>
<dbReference type="GeneID" id="14876195"/>
<evidence type="ECO:0000256" key="8">
    <source>
        <dbReference type="SAM" id="MobiDB-lite"/>
    </source>
</evidence>
<keyword evidence="5" id="KW-0804">Transcription</keyword>
<evidence type="ECO:0000256" key="4">
    <source>
        <dbReference type="ARBA" id="ARBA00023125"/>
    </source>
</evidence>
<dbReference type="RefSeq" id="XP_004361678.1">
    <property type="nucleotide sequence ID" value="XM_004361621.1"/>
</dbReference>
<keyword evidence="11" id="KW-1185">Reference proteome</keyword>
<dbReference type="PANTHER" id="PTHR47416">
    <property type="entry name" value="BASIC-LEUCINE ZIPPER TRANSCRIPTION FACTOR F-RELATED"/>
    <property type="match status" value="1"/>
</dbReference>
<feature type="compositionally biased region" description="Low complexity" evidence="8">
    <location>
        <begin position="301"/>
        <end position="319"/>
    </location>
</feature>
<evidence type="ECO:0000259" key="9">
    <source>
        <dbReference type="PROSITE" id="PS50217"/>
    </source>
</evidence>
<feature type="region of interest" description="Disordered" evidence="8">
    <location>
        <begin position="56"/>
        <end position="100"/>
    </location>
</feature>
<evidence type="ECO:0000256" key="1">
    <source>
        <dbReference type="ARBA" id="ARBA00004123"/>
    </source>
</evidence>
<dbReference type="GO" id="GO:0003700">
    <property type="term" value="F:DNA-binding transcription factor activity"/>
    <property type="evidence" value="ECO:0007669"/>
    <property type="project" value="EnsemblProtists"/>
</dbReference>
<feature type="coiled-coil region" evidence="7">
    <location>
        <begin position="219"/>
        <end position="284"/>
    </location>
</feature>
<protein>
    <submittedName>
        <fullName evidence="10">Basic-leucine zipper transcription factor</fullName>
    </submittedName>
</protein>
<keyword evidence="6" id="KW-0539">Nucleus</keyword>
<dbReference type="Pfam" id="PF00170">
    <property type="entry name" value="bZIP_1"/>
    <property type="match status" value="1"/>
</dbReference>
<dbReference type="KEGG" id="dfa:DFA_05963"/>
<gene>
    <name evidence="10" type="primary">bzpF</name>
    <name evidence="10" type="ORF">DFA_05963</name>
</gene>
<feature type="compositionally biased region" description="Low complexity" evidence="8">
    <location>
        <begin position="390"/>
        <end position="418"/>
    </location>
</feature>
<reference evidence="11" key="1">
    <citation type="journal article" date="2011" name="Genome Res.">
        <title>Phylogeny-wide analysis of social amoeba genomes highlights ancient origins for complex intercellular communication.</title>
        <authorList>
            <person name="Heidel A.J."/>
            <person name="Lawal H.M."/>
            <person name="Felder M."/>
            <person name="Schilde C."/>
            <person name="Helps N.R."/>
            <person name="Tunggal B."/>
            <person name="Rivero F."/>
            <person name="John U."/>
            <person name="Schleicher M."/>
            <person name="Eichinger L."/>
            <person name="Platzer M."/>
            <person name="Noegel A.A."/>
            <person name="Schaap P."/>
            <person name="Gloeckner G."/>
        </authorList>
    </citation>
    <scope>NUCLEOTIDE SEQUENCE [LARGE SCALE GENOMIC DNA]</scope>
    <source>
        <strain evidence="11">SH3</strain>
    </source>
</reference>
<evidence type="ECO:0000256" key="6">
    <source>
        <dbReference type="ARBA" id="ARBA00023242"/>
    </source>
</evidence>
<organism evidence="10 11">
    <name type="scientific">Cavenderia fasciculata</name>
    <name type="common">Slime mold</name>
    <name type="synonym">Dictyostelium fasciculatum</name>
    <dbReference type="NCBI Taxonomy" id="261658"/>
    <lineage>
        <taxon>Eukaryota</taxon>
        <taxon>Amoebozoa</taxon>
        <taxon>Evosea</taxon>
        <taxon>Eumycetozoa</taxon>
        <taxon>Dictyostelia</taxon>
        <taxon>Acytosteliales</taxon>
        <taxon>Cavenderiaceae</taxon>
        <taxon>Cavenderia</taxon>
    </lineage>
</organism>
<dbReference type="GO" id="GO:0005634">
    <property type="term" value="C:nucleus"/>
    <property type="evidence" value="ECO:0007669"/>
    <property type="project" value="UniProtKB-SubCell"/>
</dbReference>
<comment type="similarity">
    <text evidence="2">Belongs to the bZIP family.</text>
</comment>
<evidence type="ECO:0000256" key="5">
    <source>
        <dbReference type="ARBA" id="ARBA00023163"/>
    </source>
</evidence>
<evidence type="ECO:0000256" key="2">
    <source>
        <dbReference type="ARBA" id="ARBA00007163"/>
    </source>
</evidence>
<feature type="region of interest" description="Disordered" evidence="8">
    <location>
        <begin position="162"/>
        <end position="190"/>
    </location>
</feature>
<dbReference type="PROSITE" id="PS50217">
    <property type="entry name" value="BZIP"/>
    <property type="match status" value="1"/>
</dbReference>
<dbReference type="GO" id="GO:0031156">
    <property type="term" value="P:regulation of sorocarp development"/>
    <property type="evidence" value="ECO:0007669"/>
    <property type="project" value="EnsemblProtists"/>
</dbReference>
<evidence type="ECO:0000313" key="11">
    <source>
        <dbReference type="Proteomes" id="UP000007797"/>
    </source>
</evidence>
<dbReference type="Gene3D" id="1.20.5.170">
    <property type="match status" value="1"/>
</dbReference>
<evidence type="ECO:0000256" key="3">
    <source>
        <dbReference type="ARBA" id="ARBA00023015"/>
    </source>
</evidence>
<dbReference type="GO" id="GO:0031288">
    <property type="term" value="P:sorocarp morphogenesis"/>
    <property type="evidence" value="ECO:0007669"/>
    <property type="project" value="EnsemblProtists"/>
</dbReference>
<feature type="domain" description="BZIP" evidence="9">
    <location>
        <begin position="225"/>
        <end position="288"/>
    </location>
</feature>
<evidence type="ECO:0000256" key="7">
    <source>
        <dbReference type="SAM" id="Coils"/>
    </source>
</evidence>
<dbReference type="SMART" id="SM00338">
    <property type="entry name" value="BRLZ"/>
    <property type="match status" value="1"/>
</dbReference>
<dbReference type="CDD" id="cd14704">
    <property type="entry name" value="bZIP_HY5-like"/>
    <property type="match status" value="1"/>
</dbReference>
<feature type="compositionally biased region" description="Low complexity" evidence="8">
    <location>
        <begin position="71"/>
        <end position="85"/>
    </location>
</feature>
<dbReference type="InterPro" id="IPR004827">
    <property type="entry name" value="bZIP"/>
</dbReference>
<dbReference type="AlphaFoldDB" id="F4PJQ3"/>
<evidence type="ECO:0000313" key="10">
    <source>
        <dbReference type="EMBL" id="EGG23827.1"/>
    </source>
</evidence>
<feature type="compositionally biased region" description="Low complexity" evidence="8">
    <location>
        <begin position="367"/>
        <end position="381"/>
    </location>
</feature>
<feature type="region of interest" description="Disordered" evidence="8">
    <location>
        <begin position="301"/>
        <end position="333"/>
    </location>
</feature>
<dbReference type="GO" id="GO:0035497">
    <property type="term" value="F:cAMP response element binding"/>
    <property type="evidence" value="ECO:0007669"/>
    <property type="project" value="EnsemblProtists"/>
</dbReference>
<proteinExistence type="inferred from homology"/>
<feature type="region of interest" description="Disordered" evidence="8">
    <location>
        <begin position="367"/>
        <end position="441"/>
    </location>
</feature>
<name>F4PJQ3_CACFS</name>
<dbReference type="SUPFAM" id="SSF57959">
    <property type="entry name" value="Leucine zipper domain"/>
    <property type="match status" value="1"/>
</dbReference>
<dbReference type="EMBL" id="GL883007">
    <property type="protein sequence ID" value="EGG23827.1"/>
    <property type="molecule type" value="Genomic_DNA"/>
</dbReference>
<dbReference type="STRING" id="1054147.F4PJQ3"/>
<keyword evidence="3" id="KW-0805">Transcription regulation</keyword>
<dbReference type="OMA" id="QLMYLRN"/>
<feature type="compositionally biased region" description="Low complexity" evidence="8">
    <location>
        <begin position="165"/>
        <end position="181"/>
    </location>
</feature>
<dbReference type="GO" id="GO:0010628">
    <property type="term" value="P:positive regulation of gene expression"/>
    <property type="evidence" value="ECO:0007669"/>
    <property type="project" value="EnsemblProtists"/>
</dbReference>
<dbReference type="InterPro" id="IPR046347">
    <property type="entry name" value="bZIP_sf"/>
</dbReference>
<dbReference type="GO" id="GO:0010737">
    <property type="term" value="P:protein kinase A signaling"/>
    <property type="evidence" value="ECO:0007669"/>
    <property type="project" value="EnsemblProtists"/>
</dbReference>